<dbReference type="STRING" id="1917485.BOO69_09515"/>
<dbReference type="CDD" id="cd16387">
    <property type="entry name" value="ParB_N_Srx"/>
    <property type="match status" value="1"/>
</dbReference>
<reference evidence="2 3" key="1">
    <citation type="submission" date="2016-11" db="EMBL/GenBank/DDBJ databases">
        <title>Complete genome sequence of Sulfitobacter sp. AM1-D1, a toxic bacteria associated with marine dinoflagellate Alexandrium minutum in East China Sea.</title>
        <authorList>
            <person name="Yang Q."/>
            <person name="Zhang X."/>
            <person name="Tian X."/>
        </authorList>
    </citation>
    <scope>NUCLEOTIDE SEQUENCE [LARGE SCALE GENOMIC DNA]</scope>
    <source>
        <strain evidence="2 3">AM1-D1</strain>
    </source>
</reference>
<dbReference type="GO" id="GO:0007059">
    <property type="term" value="P:chromosome segregation"/>
    <property type="evidence" value="ECO:0007669"/>
    <property type="project" value="TreeGrafter"/>
</dbReference>
<gene>
    <name evidence="2" type="ORF">BOO69_09515</name>
</gene>
<accession>A0A1J0WHH6</accession>
<evidence type="ECO:0000259" key="1">
    <source>
        <dbReference type="SMART" id="SM00470"/>
    </source>
</evidence>
<dbReference type="Proteomes" id="UP000181897">
    <property type="component" value="Chromosome"/>
</dbReference>
<sequence length="291" mass="31676">MTTPTKQKITHLPPDAIQVEERLRGVSAAAVDTLVCSIRELGLLHPLQVQKIKGGYRLLDGMHRLTAARKLGLSEVPVSVFTCSNHQAMKIEVEGNLAGAPLNPLDMGLFLAAQKRLYEEEHPETRNGAKGLNAINGVQTDKMSIWSFAANAADVLGKNERSIRRLIKAATDLAPDEIAMLRRAERRVQLNDLEFLGKLGDAGDRRAICEALSQGTAKNARAALRAQGVQPGAAVKTKADQDSGKLAETWARASKAARRQFVRDHAVPLRELLDQLDAPGGEIVSFESRRS</sequence>
<dbReference type="GO" id="GO:0005694">
    <property type="term" value="C:chromosome"/>
    <property type="evidence" value="ECO:0007669"/>
    <property type="project" value="TreeGrafter"/>
</dbReference>
<dbReference type="AlphaFoldDB" id="A0A1J0WHH6"/>
<dbReference type="Pfam" id="PF02195">
    <property type="entry name" value="ParB_N"/>
    <property type="match status" value="1"/>
</dbReference>
<dbReference type="PANTHER" id="PTHR33375:SF1">
    <property type="entry name" value="CHROMOSOME-PARTITIONING PROTEIN PARB-RELATED"/>
    <property type="match status" value="1"/>
</dbReference>
<evidence type="ECO:0000313" key="3">
    <source>
        <dbReference type="Proteomes" id="UP000181897"/>
    </source>
</evidence>
<feature type="domain" description="ParB-like N-terminal" evidence="1">
    <location>
        <begin position="10"/>
        <end position="97"/>
    </location>
</feature>
<dbReference type="KEGG" id="suam:BOO69_09515"/>
<name>A0A1J0WHH6_9RHOB</name>
<dbReference type="OrthoDB" id="2053844at2"/>
<proteinExistence type="predicted"/>
<dbReference type="InterPro" id="IPR003115">
    <property type="entry name" value="ParB_N"/>
</dbReference>
<keyword evidence="3" id="KW-1185">Reference proteome</keyword>
<dbReference type="EMBL" id="CP018076">
    <property type="protein sequence ID" value="APE43624.1"/>
    <property type="molecule type" value="Genomic_DNA"/>
</dbReference>
<dbReference type="InterPro" id="IPR050336">
    <property type="entry name" value="Chromosome_partition/occlusion"/>
</dbReference>
<dbReference type="SMART" id="SM00470">
    <property type="entry name" value="ParB"/>
    <property type="match status" value="1"/>
</dbReference>
<evidence type="ECO:0000313" key="2">
    <source>
        <dbReference type="EMBL" id="APE43624.1"/>
    </source>
</evidence>
<dbReference type="PANTHER" id="PTHR33375">
    <property type="entry name" value="CHROMOSOME-PARTITIONING PROTEIN PARB-RELATED"/>
    <property type="match status" value="1"/>
</dbReference>
<dbReference type="Gene3D" id="3.90.1530.10">
    <property type="entry name" value="Conserved hypothetical protein from pyrococcus furiosus pfu- 392566-001, ParB domain"/>
    <property type="match status" value="1"/>
</dbReference>
<protein>
    <recommendedName>
        <fullName evidence="1">ParB-like N-terminal domain-containing protein</fullName>
    </recommendedName>
</protein>
<dbReference type="SUPFAM" id="SSF110849">
    <property type="entry name" value="ParB/Sulfiredoxin"/>
    <property type="match status" value="1"/>
</dbReference>
<organism evidence="2 3">
    <name type="scientific">Sulfitobacter alexandrii</name>
    <dbReference type="NCBI Taxonomy" id="1917485"/>
    <lineage>
        <taxon>Bacteria</taxon>
        <taxon>Pseudomonadati</taxon>
        <taxon>Pseudomonadota</taxon>
        <taxon>Alphaproteobacteria</taxon>
        <taxon>Rhodobacterales</taxon>
        <taxon>Roseobacteraceae</taxon>
        <taxon>Sulfitobacter</taxon>
    </lineage>
</organism>
<dbReference type="InterPro" id="IPR036086">
    <property type="entry name" value="ParB/Sulfiredoxin_sf"/>
</dbReference>
<dbReference type="RefSeq" id="WP_071971957.1">
    <property type="nucleotide sequence ID" value="NZ_CP018076.1"/>
</dbReference>